<feature type="transmembrane region" description="Helical" evidence="14">
    <location>
        <begin position="209"/>
        <end position="227"/>
    </location>
</feature>
<keyword evidence="5" id="KW-0597">Phosphoprotein</keyword>
<evidence type="ECO:0000256" key="6">
    <source>
        <dbReference type="ARBA" id="ARBA00022679"/>
    </source>
</evidence>
<dbReference type="EC" id="2.7.13.3" evidence="3"/>
<keyword evidence="8" id="KW-0547">Nucleotide-binding</keyword>
<evidence type="ECO:0000256" key="5">
    <source>
        <dbReference type="ARBA" id="ARBA00022553"/>
    </source>
</evidence>
<gene>
    <name evidence="16" type="ORF">RM423_17890</name>
</gene>
<reference evidence="17" key="1">
    <citation type="submission" date="2023-07" db="EMBL/GenBank/DDBJ databases">
        <title>30 novel species of actinomycetes from the DSMZ collection.</title>
        <authorList>
            <person name="Nouioui I."/>
        </authorList>
    </citation>
    <scope>NUCLEOTIDE SEQUENCE [LARGE SCALE GENOMIC DNA]</scope>
    <source>
        <strain evidence="17">DSM 44399</strain>
    </source>
</reference>
<sequence>MTGSLRGILCVLLSAASPAALRRAFMRRQDEQRKGGPTMWRLRTLASMILLGILGILLATVLIGGILDVRLSRATLDHQYEERARIAASTVADIPEIRTAVLDGDRNRIIQPLAQRLIAGTGASYIVVTDRDGLRFSHPNPQQIGRRLEEPVSVLDGRSHVGIDHGSLGQSANGKAPIVDGRGRVVGQVSVGILENQVAHQLDEEIEAIALYSAIALAAGAAVAMLLTRAVKRVTFGLELREIASLLQEREAMLHGIREGVIGMDAKGRVNLVNDEARRLLGITANAIGQQLDELVPAGRLRRVLAGRDAGADLSVLTDDALLVANHRPVVVGGRPIGSIVTLRDRTELEALIRRMHAVTGLSNALRAQEHEFTNRLHVLVGLLDLGETDEARQYLADLASDQLISAEDLRSRIGPPVVAALVLAKLAVAAESDVDLSVTADSHLDAPAADAQTLMTIIGNLIDNALDAVSAQSGPRRVTLQLRDDDHHVRMVVSDNGPGISAEAVEEIFTDGYSTKSPRGEMRRGMGLALVRRLVYRRNGTIDVSPGPGARFEIRLPLSSLDPVASARTEVSEESR</sequence>
<dbReference type="InterPro" id="IPR029151">
    <property type="entry name" value="Sensor-like_sf"/>
</dbReference>
<keyword evidence="7 14" id="KW-0812">Transmembrane</keyword>
<evidence type="ECO:0000256" key="14">
    <source>
        <dbReference type="SAM" id="Phobius"/>
    </source>
</evidence>
<dbReference type="SUPFAM" id="SSF103190">
    <property type="entry name" value="Sensory domain-like"/>
    <property type="match status" value="1"/>
</dbReference>
<dbReference type="InterPro" id="IPR005467">
    <property type="entry name" value="His_kinase_dom"/>
</dbReference>
<dbReference type="SUPFAM" id="SSF55874">
    <property type="entry name" value="ATPase domain of HSP90 chaperone/DNA topoisomerase II/histidine kinase"/>
    <property type="match status" value="1"/>
</dbReference>
<evidence type="ECO:0000256" key="11">
    <source>
        <dbReference type="ARBA" id="ARBA00022989"/>
    </source>
</evidence>
<feature type="domain" description="Histidine kinase" evidence="15">
    <location>
        <begin position="368"/>
        <end position="561"/>
    </location>
</feature>
<keyword evidence="11 14" id="KW-1133">Transmembrane helix</keyword>
<dbReference type="InterPro" id="IPR016120">
    <property type="entry name" value="Sig_transdc_His_kin_SpoOB"/>
</dbReference>
<dbReference type="Gene3D" id="3.30.565.10">
    <property type="entry name" value="Histidine kinase-like ATPase, C-terminal domain"/>
    <property type="match status" value="1"/>
</dbReference>
<comment type="catalytic activity">
    <reaction evidence="1">
        <text>ATP + protein L-histidine = ADP + protein N-phospho-L-histidine.</text>
        <dbReference type="EC" id="2.7.13.3"/>
    </reaction>
</comment>
<evidence type="ECO:0000313" key="17">
    <source>
        <dbReference type="Proteomes" id="UP001183176"/>
    </source>
</evidence>
<dbReference type="Pfam" id="PF17203">
    <property type="entry name" value="sCache_3_2"/>
    <property type="match status" value="1"/>
</dbReference>
<organism evidence="16 17">
    <name type="scientific">Jatrophihabitans lederbergiae</name>
    <dbReference type="NCBI Taxonomy" id="3075547"/>
    <lineage>
        <taxon>Bacteria</taxon>
        <taxon>Bacillati</taxon>
        <taxon>Actinomycetota</taxon>
        <taxon>Actinomycetes</taxon>
        <taxon>Jatrophihabitantales</taxon>
        <taxon>Jatrophihabitantaceae</taxon>
        <taxon>Jatrophihabitans</taxon>
    </lineage>
</organism>
<dbReference type="PANTHER" id="PTHR43547">
    <property type="entry name" value="TWO-COMPONENT HISTIDINE KINASE"/>
    <property type="match status" value="1"/>
</dbReference>
<evidence type="ECO:0000259" key="15">
    <source>
        <dbReference type="PROSITE" id="PS50109"/>
    </source>
</evidence>
<dbReference type="Pfam" id="PF02518">
    <property type="entry name" value="HATPase_c"/>
    <property type="match status" value="1"/>
</dbReference>
<dbReference type="Pfam" id="PF14689">
    <property type="entry name" value="SPOB_a"/>
    <property type="match status" value="1"/>
</dbReference>
<dbReference type="InterPro" id="IPR039506">
    <property type="entry name" value="SPOB_a"/>
</dbReference>
<dbReference type="InterPro" id="IPR033463">
    <property type="entry name" value="sCache_3"/>
</dbReference>
<evidence type="ECO:0000256" key="4">
    <source>
        <dbReference type="ARBA" id="ARBA00022475"/>
    </source>
</evidence>
<dbReference type="PROSITE" id="PS50109">
    <property type="entry name" value="HIS_KIN"/>
    <property type="match status" value="1"/>
</dbReference>
<dbReference type="EMBL" id="JAVREH010000033">
    <property type="protein sequence ID" value="MDT0263258.1"/>
    <property type="molecule type" value="Genomic_DNA"/>
</dbReference>
<evidence type="ECO:0000313" key="16">
    <source>
        <dbReference type="EMBL" id="MDT0263258.1"/>
    </source>
</evidence>
<dbReference type="InterPro" id="IPR003594">
    <property type="entry name" value="HATPase_dom"/>
</dbReference>
<dbReference type="GO" id="GO:0004673">
    <property type="term" value="F:protein histidine kinase activity"/>
    <property type="evidence" value="ECO:0007669"/>
    <property type="project" value="UniProtKB-EC"/>
</dbReference>
<proteinExistence type="predicted"/>
<dbReference type="Proteomes" id="UP001183176">
    <property type="component" value="Unassembled WGS sequence"/>
</dbReference>
<dbReference type="PRINTS" id="PR00344">
    <property type="entry name" value="BCTRLSENSOR"/>
</dbReference>
<comment type="caution">
    <text evidence="16">The sequence shown here is derived from an EMBL/GenBank/DDBJ whole genome shotgun (WGS) entry which is preliminary data.</text>
</comment>
<feature type="transmembrane region" description="Helical" evidence="14">
    <location>
        <begin position="46"/>
        <end position="67"/>
    </location>
</feature>
<dbReference type="Pfam" id="PF00989">
    <property type="entry name" value="PAS"/>
    <property type="match status" value="1"/>
</dbReference>
<dbReference type="RefSeq" id="WP_311424406.1">
    <property type="nucleotide sequence ID" value="NZ_JAVREH010000033.1"/>
</dbReference>
<evidence type="ECO:0000256" key="3">
    <source>
        <dbReference type="ARBA" id="ARBA00012438"/>
    </source>
</evidence>
<comment type="subcellular location">
    <subcellularLocation>
        <location evidence="2">Cell membrane</location>
        <topology evidence="2">Multi-pass membrane protein</topology>
    </subcellularLocation>
</comment>
<evidence type="ECO:0000256" key="9">
    <source>
        <dbReference type="ARBA" id="ARBA00022777"/>
    </source>
</evidence>
<keyword evidence="17" id="KW-1185">Reference proteome</keyword>
<dbReference type="InterPro" id="IPR004358">
    <property type="entry name" value="Sig_transdc_His_kin-like_C"/>
</dbReference>
<evidence type="ECO:0000256" key="10">
    <source>
        <dbReference type="ARBA" id="ARBA00022840"/>
    </source>
</evidence>
<protein>
    <recommendedName>
        <fullName evidence="3">histidine kinase</fullName>
        <ecNumber evidence="3">2.7.13.3</ecNumber>
    </recommendedName>
</protein>
<dbReference type="SMART" id="SM00091">
    <property type="entry name" value="PAS"/>
    <property type="match status" value="1"/>
</dbReference>
<dbReference type="InterPro" id="IPR036890">
    <property type="entry name" value="HATPase_C_sf"/>
</dbReference>
<dbReference type="InterPro" id="IPR013767">
    <property type="entry name" value="PAS_fold"/>
</dbReference>
<keyword evidence="13 14" id="KW-0472">Membrane</keyword>
<dbReference type="SMART" id="SM00387">
    <property type="entry name" value="HATPase_c"/>
    <property type="match status" value="1"/>
</dbReference>
<keyword evidence="10" id="KW-0067">ATP-binding</keyword>
<evidence type="ECO:0000256" key="1">
    <source>
        <dbReference type="ARBA" id="ARBA00000085"/>
    </source>
</evidence>
<dbReference type="PANTHER" id="PTHR43547:SF10">
    <property type="entry name" value="SENSOR HISTIDINE KINASE DCUS"/>
    <property type="match status" value="1"/>
</dbReference>
<dbReference type="InterPro" id="IPR035965">
    <property type="entry name" value="PAS-like_dom_sf"/>
</dbReference>
<keyword evidence="6 16" id="KW-0808">Transferase</keyword>
<keyword evidence="9 16" id="KW-0418">Kinase</keyword>
<dbReference type="SUPFAM" id="SSF55785">
    <property type="entry name" value="PYP-like sensor domain (PAS domain)"/>
    <property type="match status" value="1"/>
</dbReference>
<accession>A0ABU2JGA3</accession>
<evidence type="ECO:0000256" key="7">
    <source>
        <dbReference type="ARBA" id="ARBA00022692"/>
    </source>
</evidence>
<evidence type="ECO:0000256" key="2">
    <source>
        <dbReference type="ARBA" id="ARBA00004651"/>
    </source>
</evidence>
<name>A0ABU2JGA3_9ACTN</name>
<dbReference type="SUPFAM" id="SSF55890">
    <property type="entry name" value="Sporulation response regulatory protein Spo0B"/>
    <property type="match status" value="1"/>
</dbReference>
<keyword evidence="12" id="KW-0902">Two-component regulatory system</keyword>
<dbReference type="Gene3D" id="1.10.287.130">
    <property type="match status" value="1"/>
</dbReference>
<evidence type="ECO:0000256" key="12">
    <source>
        <dbReference type="ARBA" id="ARBA00023012"/>
    </source>
</evidence>
<evidence type="ECO:0000256" key="13">
    <source>
        <dbReference type="ARBA" id="ARBA00023136"/>
    </source>
</evidence>
<dbReference type="Gene3D" id="3.30.450.20">
    <property type="entry name" value="PAS domain"/>
    <property type="match status" value="2"/>
</dbReference>
<evidence type="ECO:0000256" key="8">
    <source>
        <dbReference type="ARBA" id="ARBA00022741"/>
    </source>
</evidence>
<dbReference type="InterPro" id="IPR000014">
    <property type="entry name" value="PAS"/>
</dbReference>
<keyword evidence="4" id="KW-1003">Cell membrane</keyword>